<dbReference type="InterPro" id="IPR017441">
    <property type="entry name" value="Protein_kinase_ATP_BS"/>
</dbReference>
<feature type="domain" description="Protein kinase" evidence="3">
    <location>
        <begin position="1"/>
        <end position="297"/>
    </location>
</feature>
<dbReference type="PROSITE" id="PS00107">
    <property type="entry name" value="PROTEIN_KINASE_ATP"/>
    <property type="match status" value="1"/>
</dbReference>
<name>A0A6C0BDK5_9ZZZZ</name>
<protein>
    <recommendedName>
        <fullName evidence="3">Protein kinase domain-containing protein</fullName>
    </recommendedName>
</protein>
<dbReference type="Gene3D" id="1.10.510.10">
    <property type="entry name" value="Transferase(Phosphotransferase) domain 1"/>
    <property type="match status" value="1"/>
</dbReference>
<keyword evidence="1" id="KW-0547">Nucleotide-binding</keyword>
<sequence>MLDIKVIGEGSFSRIVQIKIDNQIRVIKKLEYEISNEIVMLTPKTIRELVFLQYINSEYVIKPTNITNMYLYMRNEGNNLYEYINGLKKNKSLLHWQEYKLIFWQIARGIFDIHNKGIIHGDIKPQNILYDNIKKIIKICDFNFATLDDGTISGKAYTLQYRPLESLLSTYNNKSDIWALGCTMWEIFTFIPLFEINRKNIETDVNEYIIHAITSKLGSPTEKLIKKYNLTKYIDYFDSNKKTNTSVINFINNCDNVQFDIDLLPDLTQLNTLIIKMLSFDINDRPSARDILNNSFFNEFHSIKIPNTIPNIFELGYMTTQLYEFLNNKNKCDNEFLYKWAIKCVLSRLYLNKELNFYDPPAAIQKKFNVMNNDEIINIETFDFGIIMQDILQVCNYDLLSKVSKNHYYQRILQYF</sequence>
<dbReference type="PANTHER" id="PTHR24055">
    <property type="entry name" value="MITOGEN-ACTIVATED PROTEIN KINASE"/>
    <property type="match status" value="1"/>
</dbReference>
<evidence type="ECO:0000259" key="3">
    <source>
        <dbReference type="PROSITE" id="PS50011"/>
    </source>
</evidence>
<dbReference type="GO" id="GO:0004672">
    <property type="term" value="F:protein kinase activity"/>
    <property type="evidence" value="ECO:0007669"/>
    <property type="project" value="InterPro"/>
</dbReference>
<evidence type="ECO:0000313" key="4">
    <source>
        <dbReference type="EMBL" id="QHS89659.1"/>
    </source>
</evidence>
<dbReference type="AlphaFoldDB" id="A0A6C0BDK5"/>
<evidence type="ECO:0000256" key="2">
    <source>
        <dbReference type="ARBA" id="ARBA00022840"/>
    </source>
</evidence>
<dbReference type="EMBL" id="MN739115">
    <property type="protein sequence ID" value="QHS89659.1"/>
    <property type="molecule type" value="Genomic_DNA"/>
</dbReference>
<keyword evidence="2" id="KW-0067">ATP-binding</keyword>
<dbReference type="PROSITE" id="PS50011">
    <property type="entry name" value="PROTEIN_KINASE_DOM"/>
    <property type="match status" value="1"/>
</dbReference>
<dbReference type="SMART" id="SM00220">
    <property type="entry name" value="S_TKc"/>
    <property type="match status" value="1"/>
</dbReference>
<reference evidence="4" key="1">
    <citation type="journal article" date="2020" name="Nature">
        <title>Giant virus diversity and host interactions through global metagenomics.</title>
        <authorList>
            <person name="Schulz F."/>
            <person name="Roux S."/>
            <person name="Paez-Espino D."/>
            <person name="Jungbluth S."/>
            <person name="Walsh D.A."/>
            <person name="Denef V.J."/>
            <person name="McMahon K.D."/>
            <person name="Konstantinidis K.T."/>
            <person name="Eloe-Fadrosh E.A."/>
            <person name="Kyrpides N.C."/>
            <person name="Woyke T."/>
        </authorList>
    </citation>
    <scope>NUCLEOTIDE SEQUENCE</scope>
    <source>
        <strain evidence="4">GVMAG-M-3300010160-26</strain>
    </source>
</reference>
<dbReference type="InterPro" id="IPR008271">
    <property type="entry name" value="Ser/Thr_kinase_AS"/>
</dbReference>
<dbReference type="InterPro" id="IPR050117">
    <property type="entry name" value="MAPK"/>
</dbReference>
<dbReference type="Pfam" id="PF00069">
    <property type="entry name" value="Pkinase"/>
    <property type="match status" value="1"/>
</dbReference>
<dbReference type="PROSITE" id="PS00108">
    <property type="entry name" value="PROTEIN_KINASE_ST"/>
    <property type="match status" value="1"/>
</dbReference>
<dbReference type="InterPro" id="IPR000719">
    <property type="entry name" value="Prot_kinase_dom"/>
</dbReference>
<accession>A0A6C0BDK5</accession>
<dbReference type="InterPro" id="IPR011009">
    <property type="entry name" value="Kinase-like_dom_sf"/>
</dbReference>
<dbReference type="SUPFAM" id="SSF56112">
    <property type="entry name" value="Protein kinase-like (PK-like)"/>
    <property type="match status" value="1"/>
</dbReference>
<organism evidence="4">
    <name type="scientific">viral metagenome</name>
    <dbReference type="NCBI Taxonomy" id="1070528"/>
    <lineage>
        <taxon>unclassified sequences</taxon>
        <taxon>metagenomes</taxon>
        <taxon>organismal metagenomes</taxon>
    </lineage>
</organism>
<evidence type="ECO:0000256" key="1">
    <source>
        <dbReference type="ARBA" id="ARBA00022741"/>
    </source>
</evidence>
<dbReference type="GO" id="GO:0005524">
    <property type="term" value="F:ATP binding"/>
    <property type="evidence" value="ECO:0007669"/>
    <property type="project" value="UniProtKB-KW"/>
</dbReference>
<proteinExistence type="predicted"/>